<dbReference type="OrthoDB" id="8117140at2"/>
<dbReference type="InterPro" id="IPR013321">
    <property type="entry name" value="Arc_rbn_hlx_hlx"/>
</dbReference>
<feature type="region of interest" description="Disordered" evidence="1">
    <location>
        <begin position="71"/>
        <end position="97"/>
    </location>
</feature>
<dbReference type="InterPro" id="IPR005569">
    <property type="entry name" value="Arc_DNA-bd_dom"/>
</dbReference>
<evidence type="ECO:0000313" key="4">
    <source>
        <dbReference type="Proteomes" id="UP000325255"/>
    </source>
</evidence>
<evidence type="ECO:0000259" key="2">
    <source>
        <dbReference type="Pfam" id="PF03869"/>
    </source>
</evidence>
<keyword evidence="3" id="KW-0238">DNA-binding</keyword>
<reference evidence="3 4" key="1">
    <citation type="submission" date="2019-09" db="EMBL/GenBank/DDBJ databases">
        <title>Genome sequence of Rhodovastum atsumiense, a diverse member of the Acetobacteraceae family of non-sulfur purple photosynthetic bacteria.</title>
        <authorList>
            <person name="Meyer T."/>
            <person name="Kyndt J."/>
        </authorList>
    </citation>
    <scope>NUCLEOTIDE SEQUENCE [LARGE SCALE GENOMIC DNA]</scope>
    <source>
        <strain evidence="3 4">DSM 21279</strain>
    </source>
</reference>
<dbReference type="GO" id="GO:0006355">
    <property type="term" value="P:regulation of DNA-templated transcription"/>
    <property type="evidence" value="ECO:0007669"/>
    <property type="project" value="InterPro"/>
</dbReference>
<sequence>MARDDPQMKLRMPHALKERVEAAARASGRSINAELVDRIERSFADSPAGAEAFLRQIAQALEELQSRGVSDLRLSLPDEVKPASLPRAGRRPRSSGQ</sequence>
<evidence type="ECO:0000313" key="3">
    <source>
        <dbReference type="EMBL" id="KAA5609683.1"/>
    </source>
</evidence>
<dbReference type="InterPro" id="IPR010985">
    <property type="entry name" value="Ribbon_hlx_hlx"/>
</dbReference>
<keyword evidence="4" id="KW-1185">Reference proteome</keyword>
<evidence type="ECO:0000256" key="1">
    <source>
        <dbReference type="SAM" id="MobiDB-lite"/>
    </source>
</evidence>
<gene>
    <name evidence="3" type="ORF">F1189_23270</name>
</gene>
<comment type="caution">
    <text evidence="3">The sequence shown here is derived from an EMBL/GenBank/DDBJ whole genome shotgun (WGS) entry which is preliminary data.</text>
</comment>
<dbReference type="AlphaFoldDB" id="A0A5M6IN47"/>
<name>A0A5M6IN47_9PROT</name>
<feature type="domain" description="Arc-like DNA binding" evidence="2">
    <location>
        <begin position="2"/>
        <end position="44"/>
    </location>
</feature>
<dbReference type="Gene3D" id="1.10.1220.10">
    <property type="entry name" value="Met repressor-like"/>
    <property type="match status" value="1"/>
</dbReference>
<dbReference type="Proteomes" id="UP000325255">
    <property type="component" value="Unassembled WGS sequence"/>
</dbReference>
<dbReference type="RefSeq" id="WP_150043326.1">
    <property type="nucleotide sequence ID" value="NZ_VWPK01000046.1"/>
</dbReference>
<accession>A0A5M6IN47</accession>
<protein>
    <submittedName>
        <fullName evidence="3">Arc family DNA-binding protein</fullName>
    </submittedName>
</protein>
<proteinExistence type="predicted"/>
<feature type="compositionally biased region" description="Basic residues" evidence="1">
    <location>
        <begin position="88"/>
        <end position="97"/>
    </location>
</feature>
<dbReference type="GO" id="GO:0003677">
    <property type="term" value="F:DNA binding"/>
    <property type="evidence" value="ECO:0007669"/>
    <property type="project" value="UniProtKB-KW"/>
</dbReference>
<dbReference type="EMBL" id="VWPK01000046">
    <property type="protein sequence ID" value="KAA5609683.1"/>
    <property type="molecule type" value="Genomic_DNA"/>
</dbReference>
<dbReference type="SUPFAM" id="SSF47598">
    <property type="entry name" value="Ribbon-helix-helix"/>
    <property type="match status" value="1"/>
</dbReference>
<organism evidence="3 4">
    <name type="scientific">Rhodovastum atsumiense</name>
    <dbReference type="NCBI Taxonomy" id="504468"/>
    <lineage>
        <taxon>Bacteria</taxon>
        <taxon>Pseudomonadati</taxon>
        <taxon>Pseudomonadota</taxon>
        <taxon>Alphaproteobacteria</taxon>
        <taxon>Acetobacterales</taxon>
        <taxon>Acetobacteraceae</taxon>
        <taxon>Rhodovastum</taxon>
    </lineage>
</organism>
<dbReference type="Pfam" id="PF03869">
    <property type="entry name" value="Arc"/>
    <property type="match status" value="1"/>
</dbReference>